<keyword evidence="2" id="KW-0227">DNA damage</keyword>
<dbReference type="InterPro" id="IPR011545">
    <property type="entry name" value="DEAD/DEAH_box_helicase_dom"/>
</dbReference>
<dbReference type="SMART" id="SM00487">
    <property type="entry name" value="DEXDc"/>
    <property type="match status" value="1"/>
</dbReference>
<keyword evidence="8" id="KW-0413">Isomerase</keyword>
<dbReference type="InterPro" id="IPR027417">
    <property type="entry name" value="P-loop_NTPase"/>
</dbReference>
<evidence type="ECO:0000313" key="12">
    <source>
        <dbReference type="EMBL" id="GLJ75221.1"/>
    </source>
</evidence>
<keyword evidence="7" id="KW-0234">DNA repair</keyword>
<evidence type="ECO:0000256" key="7">
    <source>
        <dbReference type="ARBA" id="ARBA00023204"/>
    </source>
</evidence>
<dbReference type="GO" id="GO:0004386">
    <property type="term" value="F:helicase activity"/>
    <property type="evidence" value="ECO:0007669"/>
    <property type="project" value="UniProtKB-KW"/>
</dbReference>
<reference evidence="12" key="2">
    <citation type="submission" date="2023-01" db="EMBL/GenBank/DDBJ databases">
        <authorList>
            <person name="Sun Q."/>
            <person name="Evtushenko L."/>
        </authorList>
    </citation>
    <scope>NUCLEOTIDE SEQUENCE</scope>
    <source>
        <strain evidence="12">VKM Ac-1401</strain>
    </source>
</reference>
<dbReference type="InterPro" id="IPR055369">
    <property type="entry name" value="WH2_Lhr"/>
</dbReference>
<dbReference type="InterPro" id="IPR055368">
    <property type="entry name" value="WH3_Lhr"/>
</dbReference>
<protein>
    <submittedName>
        <fullName evidence="12">DEAD/DEAH box helicase</fullName>
    </submittedName>
</protein>
<name>A0A9W6H7Y3_9MICO</name>
<evidence type="ECO:0000256" key="5">
    <source>
        <dbReference type="ARBA" id="ARBA00022840"/>
    </source>
</evidence>
<evidence type="ECO:0000256" key="4">
    <source>
        <dbReference type="ARBA" id="ARBA00022806"/>
    </source>
</evidence>
<dbReference type="SUPFAM" id="SSF52540">
    <property type="entry name" value="P-loop containing nucleoside triphosphate hydrolases"/>
    <property type="match status" value="1"/>
</dbReference>
<keyword evidence="13" id="KW-1185">Reference proteome</keyword>
<feature type="region of interest" description="Disordered" evidence="9">
    <location>
        <begin position="313"/>
        <end position="375"/>
    </location>
</feature>
<dbReference type="InterPro" id="IPR055367">
    <property type="entry name" value="WH4_Lhr"/>
</dbReference>
<dbReference type="Proteomes" id="UP001142372">
    <property type="component" value="Unassembled WGS sequence"/>
</dbReference>
<dbReference type="InterPro" id="IPR052511">
    <property type="entry name" value="ATP-dep_Helicase"/>
</dbReference>
<dbReference type="Pfam" id="PF08494">
    <property type="entry name" value="DEAD_assoc"/>
    <property type="match status" value="1"/>
</dbReference>
<sequence>MSDVLDRFSPATREWFSGAFAAPTPAQVGAWDAISRGRHALVIAPTGSGKTLASFLWAIDRLAARVKQPDEAPGTRVLYISPLKALGVDVERNLRAPLVGVTQTAKRLGAEPPHVTVGVRSGDTPSADRRALVKTPPDILITTPESLFLMLTSAARETLATVETVIVDEVHAVAATKRGAHLALSLERLDAMLPQPAQRIGLSATVRPPEEVARFLGGRSPVEVVSPPSGKRFDLRVVVPVEDMSELGTSTFASGNDDGSPPQAGSIWPHVEEAIVDRVLEHRSSIVFANSRRLAERLTARFNEIYEERILGGDSFVPRDDDGSPFEHDTTDGPAGAQGTPAAHGAQAATRPAQKRAPAEMLGASGQTRGSREAITDDPDSLVLARAHHGSVSKEQRALIEDDLKSGRLRCVVATSSLELGIDMGAVDLVVQVEAPPSVASGLQRVGRAGHQVGEVSRGIVFPKHRADLIHSAVASERMTSGMIETLRVPTNPLDILAQQTVAATALEPIDADDWFDTVRRSAPFATLPRSAYDATLDLLAGRYPSDEFAELRPRVVWDRDTGTITGRPGAQRLAVTSGGTIPDRGMFGVYMVGEKASRVGELDEEMVYESRVGDVFALGSTSWRIQEITHDRVLVTPAFGEPGRLPFWKGDGLGRPAELGRAVGAFIREVSSASETDAELRCVEAGLDQWATGNLLAFLAEQRTATGHVPTDRTLVVERFRDELGDWRVVLHSPFGMQVHSPWALAVQARVREKYGIDGGAMAADDGIIVRIPDTESQPPGAELFVFDPNELDALVTDEVGGSALFAARFRECAARALLLPKYNPGKRSPLWQQRQKASQLLDVARKYPSFPIILETVRECLQDVYDLPALDEVTQQIAQRRIRLVEASTEMASPFARSLLFGYVAAFMYEGDSPLAERRAAALSLDAGLLAELLGRAELRELLDPVVIERVELELQRLAPERRVRGIEGAADLLRMLGPLSVDEVAERLQGATEDEHATAATAAVHLSELVDTKRALLVTIAGHERYAAIEDAARLRDALGVPLPIGVPVAFIEPVDDPLGDLVSRYARTHGPFVTADVAERFGLGAAVANDALRRLSHDRRVVEGEFRPHAHGSEWCDAEVLRRLRRMSLAALRHEVEPVDTVTFGRFLPDWQHIGGTLRGVDAVASVIEQLSGTRIPASAWESLVLPSRVNDYSPAMLDELTATGEVIWAGDGSLPGNDGWVSLHLAESAPLTLAPPLDVETDDLQLQVLAALSRGGGYFFRQLSDTLGADAGSPVDDTALVTALWDLVWAGLITNDTLAPLRTLTGSSAAHKRPKQPTRARMYRGRAAARSAMVTRMGPPTVAGRWSLLPTRDLDSTVRAHATAETLLDRYGVVTRGSVMNEGVPGGFALAYKVLSGFEETGRARRGYFIETLGAAQFATGPTVDRLRSFVADHTQEPDHAAIALAATDPANPYGAALPWPAVPGETGTGHRPGRKAGALVVLVDGALALYVERGGKSMLCFVDQSEASGTSGNAGSAGSTGSPTTLDLEAAARALARLITDGRVDKLAVETVNGEFVLGSPLGDALAQAGFLATPRGLRLR</sequence>
<keyword evidence="4 12" id="KW-0347">Helicase</keyword>
<evidence type="ECO:0000256" key="3">
    <source>
        <dbReference type="ARBA" id="ARBA00022801"/>
    </source>
</evidence>
<reference evidence="12" key="1">
    <citation type="journal article" date="2014" name="Int. J. Syst. Evol. Microbiol.">
        <title>Complete genome sequence of Corynebacterium casei LMG S-19264T (=DSM 44701T), isolated from a smear-ripened cheese.</title>
        <authorList>
            <consortium name="US DOE Joint Genome Institute (JGI-PGF)"/>
            <person name="Walter F."/>
            <person name="Albersmeier A."/>
            <person name="Kalinowski J."/>
            <person name="Ruckert C."/>
        </authorList>
    </citation>
    <scope>NUCLEOTIDE SEQUENCE</scope>
    <source>
        <strain evidence="12">VKM Ac-1401</strain>
    </source>
</reference>
<dbReference type="InterPro" id="IPR001650">
    <property type="entry name" value="Helicase_C-like"/>
</dbReference>
<dbReference type="InterPro" id="IPR013701">
    <property type="entry name" value="Lhr-like_DEAD/DEAH_assoc"/>
</dbReference>
<evidence type="ECO:0000313" key="13">
    <source>
        <dbReference type="Proteomes" id="UP001142372"/>
    </source>
</evidence>
<evidence type="ECO:0000256" key="2">
    <source>
        <dbReference type="ARBA" id="ARBA00022763"/>
    </source>
</evidence>
<keyword evidence="6" id="KW-0238">DNA-binding</keyword>
<dbReference type="NCBIfam" id="NF007284">
    <property type="entry name" value="PRK09751.1"/>
    <property type="match status" value="1"/>
</dbReference>
<dbReference type="PROSITE" id="PS51194">
    <property type="entry name" value="HELICASE_CTER"/>
    <property type="match status" value="1"/>
</dbReference>
<keyword evidence="1" id="KW-0547">Nucleotide-binding</keyword>
<feature type="domain" description="Helicase ATP-binding" evidence="10">
    <location>
        <begin position="31"/>
        <end position="224"/>
    </location>
</feature>
<feature type="domain" description="Helicase C-terminal" evidence="11">
    <location>
        <begin position="274"/>
        <end position="495"/>
    </location>
</feature>
<dbReference type="GO" id="GO:0016887">
    <property type="term" value="F:ATP hydrolysis activity"/>
    <property type="evidence" value="ECO:0007669"/>
    <property type="project" value="TreeGrafter"/>
</dbReference>
<dbReference type="Pfam" id="PF00270">
    <property type="entry name" value="DEAD"/>
    <property type="match status" value="1"/>
</dbReference>
<evidence type="ECO:0000256" key="9">
    <source>
        <dbReference type="SAM" id="MobiDB-lite"/>
    </source>
</evidence>
<dbReference type="EMBL" id="BSEN01000003">
    <property type="protein sequence ID" value="GLJ75221.1"/>
    <property type="molecule type" value="Genomic_DNA"/>
</dbReference>
<dbReference type="GO" id="GO:0006281">
    <property type="term" value="P:DNA repair"/>
    <property type="evidence" value="ECO:0007669"/>
    <property type="project" value="UniProtKB-KW"/>
</dbReference>
<dbReference type="PANTHER" id="PTHR47962:SF5">
    <property type="entry name" value="ATP-DEPENDENT HELICASE LHR-RELATED"/>
    <property type="match status" value="1"/>
</dbReference>
<organism evidence="12 13">
    <name type="scientific">Leifsonia poae</name>
    <dbReference type="NCBI Taxonomy" id="110933"/>
    <lineage>
        <taxon>Bacteria</taxon>
        <taxon>Bacillati</taxon>
        <taxon>Actinomycetota</taxon>
        <taxon>Actinomycetes</taxon>
        <taxon>Micrococcales</taxon>
        <taxon>Microbacteriaceae</taxon>
        <taxon>Leifsonia</taxon>
    </lineage>
</organism>
<accession>A0A9W6H7Y3</accession>
<evidence type="ECO:0000256" key="1">
    <source>
        <dbReference type="ARBA" id="ARBA00022741"/>
    </source>
</evidence>
<dbReference type="PROSITE" id="PS51192">
    <property type="entry name" value="HELICASE_ATP_BIND_1"/>
    <property type="match status" value="1"/>
</dbReference>
<evidence type="ECO:0000259" key="11">
    <source>
        <dbReference type="PROSITE" id="PS51194"/>
    </source>
</evidence>
<dbReference type="GO" id="GO:0005524">
    <property type="term" value="F:ATP binding"/>
    <property type="evidence" value="ECO:0007669"/>
    <property type="project" value="UniProtKB-KW"/>
</dbReference>
<evidence type="ECO:0000256" key="8">
    <source>
        <dbReference type="ARBA" id="ARBA00023235"/>
    </source>
</evidence>
<dbReference type="CDD" id="cd17922">
    <property type="entry name" value="DEXHc_LHR-like"/>
    <property type="match status" value="1"/>
</dbReference>
<dbReference type="Pfam" id="PF00271">
    <property type="entry name" value="Helicase_C"/>
    <property type="match status" value="1"/>
</dbReference>
<dbReference type="Pfam" id="PF23236">
    <property type="entry name" value="WHD_2nd_Lhr"/>
    <property type="match status" value="1"/>
</dbReference>
<dbReference type="SMART" id="SM00490">
    <property type="entry name" value="HELICc"/>
    <property type="match status" value="1"/>
</dbReference>
<proteinExistence type="predicted"/>
<dbReference type="Pfam" id="PF19306">
    <property type="entry name" value="WHD_Lhr"/>
    <property type="match status" value="1"/>
</dbReference>
<comment type="caution">
    <text evidence="12">The sequence shown here is derived from an EMBL/GenBank/DDBJ whole genome shotgun (WGS) entry which is preliminary data.</text>
</comment>
<evidence type="ECO:0000259" key="10">
    <source>
        <dbReference type="PROSITE" id="PS51192"/>
    </source>
</evidence>
<dbReference type="GO" id="GO:0003677">
    <property type="term" value="F:DNA binding"/>
    <property type="evidence" value="ECO:0007669"/>
    <property type="project" value="UniProtKB-KW"/>
</dbReference>
<dbReference type="InterPro" id="IPR045628">
    <property type="entry name" value="Lhr_WH_dom"/>
</dbReference>
<gene>
    <name evidence="12" type="ORF">GCM10017584_07950</name>
</gene>
<dbReference type="Gene3D" id="3.40.50.300">
    <property type="entry name" value="P-loop containing nucleotide triphosphate hydrolases"/>
    <property type="match status" value="2"/>
</dbReference>
<dbReference type="Pfam" id="PF23235">
    <property type="entry name" value="WHD_3rd_Lhr"/>
    <property type="match status" value="1"/>
</dbReference>
<dbReference type="PANTHER" id="PTHR47962">
    <property type="entry name" value="ATP-DEPENDENT HELICASE LHR-RELATED-RELATED"/>
    <property type="match status" value="1"/>
</dbReference>
<keyword evidence="3" id="KW-0378">Hydrolase</keyword>
<feature type="compositionally biased region" description="Basic and acidic residues" evidence="9">
    <location>
        <begin position="313"/>
        <end position="331"/>
    </location>
</feature>
<evidence type="ECO:0000256" key="6">
    <source>
        <dbReference type="ARBA" id="ARBA00023125"/>
    </source>
</evidence>
<dbReference type="InterPro" id="IPR014001">
    <property type="entry name" value="Helicase_ATP-bd"/>
</dbReference>
<dbReference type="RefSeq" id="WP_271175911.1">
    <property type="nucleotide sequence ID" value="NZ_BAAAJO010000001.1"/>
</dbReference>
<keyword evidence="5" id="KW-0067">ATP-binding</keyword>
<dbReference type="Pfam" id="PF23234">
    <property type="entry name" value="WHD_4th_Lhr"/>
    <property type="match status" value="1"/>
</dbReference>